<dbReference type="InterPro" id="IPR029454">
    <property type="entry name" value="ODR-4-like"/>
</dbReference>
<evidence type="ECO:0000256" key="4">
    <source>
        <dbReference type="ARBA" id="ARBA00022989"/>
    </source>
</evidence>
<dbReference type="EMBL" id="LR899010">
    <property type="protein sequence ID" value="CAD7082984.1"/>
    <property type="molecule type" value="Genomic_DNA"/>
</dbReference>
<organism evidence="7 8">
    <name type="scientific">Hermetia illucens</name>
    <name type="common">Black soldier fly</name>
    <dbReference type="NCBI Taxonomy" id="343691"/>
    <lineage>
        <taxon>Eukaryota</taxon>
        <taxon>Metazoa</taxon>
        <taxon>Ecdysozoa</taxon>
        <taxon>Arthropoda</taxon>
        <taxon>Hexapoda</taxon>
        <taxon>Insecta</taxon>
        <taxon>Pterygota</taxon>
        <taxon>Neoptera</taxon>
        <taxon>Endopterygota</taxon>
        <taxon>Diptera</taxon>
        <taxon>Brachycera</taxon>
        <taxon>Stratiomyomorpha</taxon>
        <taxon>Stratiomyidae</taxon>
        <taxon>Hermetiinae</taxon>
        <taxon>Hermetia</taxon>
    </lineage>
</organism>
<evidence type="ECO:0000256" key="3">
    <source>
        <dbReference type="ARBA" id="ARBA00022692"/>
    </source>
</evidence>
<evidence type="ECO:0008006" key="9">
    <source>
        <dbReference type="Google" id="ProtNLM"/>
    </source>
</evidence>
<dbReference type="GO" id="GO:0016020">
    <property type="term" value="C:membrane"/>
    <property type="evidence" value="ECO:0007669"/>
    <property type="project" value="UniProtKB-SubCell"/>
</dbReference>
<dbReference type="PANTHER" id="PTHR33966:SF1">
    <property type="entry name" value="PROTEIN ODR-4 HOMOLOG"/>
    <property type="match status" value="1"/>
</dbReference>
<dbReference type="AlphaFoldDB" id="A0A7R8ULS9"/>
<evidence type="ECO:0000313" key="7">
    <source>
        <dbReference type="EMBL" id="CAD7082984.1"/>
    </source>
</evidence>
<dbReference type="GO" id="GO:0012505">
    <property type="term" value="C:endomembrane system"/>
    <property type="evidence" value="ECO:0007669"/>
    <property type="project" value="TreeGrafter"/>
</dbReference>
<comment type="similarity">
    <text evidence="2">Belongs to the ODR-4 family.</text>
</comment>
<keyword evidence="8" id="KW-1185">Reference proteome</keyword>
<comment type="subcellular location">
    <subcellularLocation>
        <location evidence="1">Membrane</location>
    </subcellularLocation>
</comment>
<dbReference type="Proteomes" id="UP000594454">
    <property type="component" value="Chromosome 2"/>
</dbReference>
<reference evidence="7 8" key="1">
    <citation type="submission" date="2020-11" db="EMBL/GenBank/DDBJ databases">
        <authorList>
            <person name="Wallbank WR R."/>
            <person name="Pardo Diaz C."/>
            <person name="Kozak K."/>
            <person name="Martin S."/>
            <person name="Jiggins C."/>
            <person name="Moest M."/>
            <person name="Warren A I."/>
            <person name="Generalovic N T."/>
            <person name="Byers J.R.P. K."/>
            <person name="Montejo-Kovacevich G."/>
            <person name="Yen C E."/>
        </authorList>
    </citation>
    <scope>NUCLEOTIDE SEQUENCE [LARGE SCALE GENOMIC DNA]</scope>
</reference>
<evidence type="ECO:0000256" key="6">
    <source>
        <dbReference type="SAM" id="Phobius"/>
    </source>
</evidence>
<feature type="transmembrane region" description="Helical" evidence="6">
    <location>
        <begin position="426"/>
        <end position="447"/>
    </location>
</feature>
<name>A0A7R8ULS9_HERIL</name>
<dbReference type="OMA" id="FNEPPRR"/>
<keyword evidence="4 6" id="KW-1133">Transmembrane helix</keyword>
<evidence type="ECO:0000313" key="8">
    <source>
        <dbReference type="Proteomes" id="UP000594454"/>
    </source>
</evidence>
<keyword evidence="3 6" id="KW-0812">Transmembrane</keyword>
<evidence type="ECO:0000256" key="5">
    <source>
        <dbReference type="ARBA" id="ARBA00023136"/>
    </source>
</evidence>
<dbReference type="FunCoup" id="A0A7R8ULS9">
    <property type="interactions" value="1253"/>
</dbReference>
<accession>A0A7R8ULS9</accession>
<evidence type="ECO:0000256" key="2">
    <source>
        <dbReference type="ARBA" id="ARBA00010131"/>
    </source>
</evidence>
<protein>
    <recommendedName>
        <fullName evidence="9">Protein odr-4 homolog</fullName>
    </recommendedName>
</protein>
<proteinExistence type="inferred from homology"/>
<gene>
    <name evidence="7" type="ORF">HERILL_LOCUS5980</name>
</gene>
<dbReference type="Pfam" id="PF14778">
    <property type="entry name" value="ODR4-like"/>
    <property type="match status" value="1"/>
</dbReference>
<dbReference type="GO" id="GO:0008104">
    <property type="term" value="P:intracellular protein localization"/>
    <property type="evidence" value="ECO:0007669"/>
    <property type="project" value="TreeGrafter"/>
</dbReference>
<dbReference type="InParanoid" id="A0A7R8ULS9"/>
<sequence length="448" mass="51085">MGRIAVTSHLVQEKLGGYVAEKKFRFGLLIGQPSSEGKDYIVYATQTQNHVGDLYDSEDQRKSIVQEYTIETLDPQLLVNHAVVVTRMIPGCFFVQGMFVVSEVNIFQDEVAAKKVRQCVLEINKILSDNSIFRSNTAKYDNGDKLILHCPPTGQWTCRTMNVNEPSASFKPADWKVYDKPVSWHLFETNYDIEEVFPLFINKKTANLEQNFLLSLKNLNSYLESSAIFIHHDHSEDNVLLEALLKVRREKKEQSEHFRSTVFFPATIPDPDLGRIIKVYGTIRYSGIVYSRIWAHPKTEIKDVKDFIRNDILRSLASRVQIYCDSLTESNVHEGSFIVSEPPRRVFIKVAGTGGIEFCEYLFRGELPEIVVDQAKEMLDLKITTNDVETDIEALPVYEDELSTISDESITSTNSLLPRHEVRKNMYLAGILGALVVLIVSLIVHFIR</sequence>
<dbReference type="PANTHER" id="PTHR33966">
    <property type="entry name" value="PROTEIN ODR-4 HOMOLOG"/>
    <property type="match status" value="1"/>
</dbReference>
<evidence type="ECO:0000256" key="1">
    <source>
        <dbReference type="ARBA" id="ARBA00004370"/>
    </source>
</evidence>
<keyword evidence="5 6" id="KW-0472">Membrane</keyword>
<dbReference type="OrthoDB" id="21458at2759"/>